<dbReference type="EMBL" id="BAWO01000033">
    <property type="protein sequence ID" value="GAJ40217.1"/>
    <property type="molecule type" value="Genomic_DNA"/>
</dbReference>
<evidence type="ECO:0000313" key="2">
    <source>
        <dbReference type="Proteomes" id="UP000023561"/>
    </source>
</evidence>
<sequence length="61" mass="7369">MIECADFHRAGVQFFDEIYLNFIDSRKNMLNYNDKLVNIRHVTAFYTYRNARKCEEMVLSN</sequence>
<keyword evidence="2" id="KW-1185">Reference proteome</keyword>
<dbReference type="Proteomes" id="UP000023561">
    <property type="component" value="Unassembled WGS sequence"/>
</dbReference>
<reference evidence="1 2" key="1">
    <citation type="submission" date="2014-04" db="EMBL/GenBank/DDBJ databases">
        <title>Whole genome shotgun sequence of Geobacillus caldoxylosilyticus NBRC 107762.</title>
        <authorList>
            <person name="Hosoyama A."/>
            <person name="Hosoyama Y."/>
            <person name="Katano-Makiyama Y."/>
            <person name="Tsuchikane K."/>
            <person name="Ohji S."/>
            <person name="Ichikawa N."/>
            <person name="Yamazoe A."/>
            <person name="Fujita N."/>
        </authorList>
    </citation>
    <scope>NUCLEOTIDE SEQUENCE [LARGE SCALE GENOMIC DNA]</scope>
    <source>
        <strain evidence="1 2">NBRC 107762</strain>
    </source>
</reference>
<proteinExistence type="predicted"/>
<gene>
    <name evidence="1" type="ORF">GCA01S_033_00620</name>
</gene>
<protein>
    <submittedName>
        <fullName evidence="1">Uncharacterized protein</fullName>
    </submittedName>
</protein>
<name>A0A023DG26_9BACL</name>
<evidence type="ECO:0000313" key="1">
    <source>
        <dbReference type="EMBL" id="GAJ40217.1"/>
    </source>
</evidence>
<comment type="caution">
    <text evidence="1">The sequence shown here is derived from an EMBL/GenBank/DDBJ whole genome shotgun (WGS) entry which is preliminary data.</text>
</comment>
<organism evidence="1 2">
    <name type="scientific">Parageobacillus caldoxylosilyticus NBRC 107762</name>
    <dbReference type="NCBI Taxonomy" id="1220594"/>
    <lineage>
        <taxon>Bacteria</taxon>
        <taxon>Bacillati</taxon>
        <taxon>Bacillota</taxon>
        <taxon>Bacilli</taxon>
        <taxon>Bacillales</taxon>
        <taxon>Anoxybacillaceae</taxon>
        <taxon>Saccharococcus</taxon>
    </lineage>
</organism>
<accession>A0A023DG26</accession>
<dbReference type="AlphaFoldDB" id="A0A023DG26"/>